<dbReference type="GO" id="GO:0003723">
    <property type="term" value="F:RNA binding"/>
    <property type="evidence" value="ECO:0007669"/>
    <property type="project" value="InterPro"/>
</dbReference>
<dbReference type="STRING" id="1940790.L21SP3_02292"/>
<feature type="domain" description="Pseudouridine synthase RsuA/RluA-like" evidence="2">
    <location>
        <begin position="16"/>
        <end position="160"/>
    </location>
</feature>
<dbReference type="Gene3D" id="3.30.2350.10">
    <property type="entry name" value="Pseudouridine synthase"/>
    <property type="match status" value="1"/>
</dbReference>
<dbReference type="SUPFAM" id="SSF55120">
    <property type="entry name" value="Pseudouridine synthase"/>
    <property type="match status" value="1"/>
</dbReference>
<dbReference type="InterPro" id="IPR006145">
    <property type="entry name" value="PsdUridine_synth_RsuA/RluA"/>
</dbReference>
<dbReference type="Proteomes" id="UP000188273">
    <property type="component" value="Chromosome"/>
</dbReference>
<dbReference type="Pfam" id="PF00849">
    <property type="entry name" value="PseudoU_synth_2"/>
    <property type="match status" value="1"/>
</dbReference>
<dbReference type="EC" id="5.4.99.24" evidence="3"/>
<dbReference type="OrthoDB" id="9784108at2"/>
<evidence type="ECO:0000256" key="1">
    <source>
        <dbReference type="ARBA" id="ARBA00010876"/>
    </source>
</evidence>
<organism evidence="3 4">
    <name type="scientific">Sedimentisphaera cyanobacteriorum</name>
    <dbReference type="NCBI Taxonomy" id="1940790"/>
    <lineage>
        <taxon>Bacteria</taxon>
        <taxon>Pseudomonadati</taxon>
        <taxon>Planctomycetota</taxon>
        <taxon>Phycisphaerae</taxon>
        <taxon>Sedimentisphaerales</taxon>
        <taxon>Sedimentisphaeraceae</taxon>
        <taxon>Sedimentisphaera</taxon>
    </lineage>
</organism>
<dbReference type="CDD" id="cd02869">
    <property type="entry name" value="PseudoU_synth_RluA_like"/>
    <property type="match status" value="1"/>
</dbReference>
<keyword evidence="3" id="KW-0413">Isomerase</keyword>
<evidence type="ECO:0000313" key="4">
    <source>
        <dbReference type="Proteomes" id="UP000188273"/>
    </source>
</evidence>
<reference evidence="4" key="1">
    <citation type="submission" date="2017-02" db="EMBL/GenBank/DDBJ databases">
        <title>Comparative genomics and description of representatives of a novel lineage of planctomycetes thriving in anoxic sediments.</title>
        <authorList>
            <person name="Spring S."/>
            <person name="Bunk B."/>
            <person name="Sproer C."/>
            <person name="Klenk H.-P."/>
        </authorList>
    </citation>
    <scope>NUCLEOTIDE SEQUENCE [LARGE SCALE GENOMIC DNA]</scope>
    <source>
        <strain evidence="4">L21-RPul-D3</strain>
    </source>
</reference>
<accession>A0A1Q2HSV1</accession>
<dbReference type="GO" id="GO:0160141">
    <property type="term" value="F:23S rRNA pseudouridine(955/2504/2580) synthase activity"/>
    <property type="evidence" value="ECO:0007669"/>
    <property type="project" value="UniProtKB-EC"/>
</dbReference>
<keyword evidence="4" id="KW-1185">Reference proteome</keyword>
<proteinExistence type="inferred from homology"/>
<evidence type="ECO:0000259" key="2">
    <source>
        <dbReference type="Pfam" id="PF00849"/>
    </source>
</evidence>
<sequence length="283" mass="31262">MPKGKAIEILHDNFDFAAVNKPAGVSVTKDRSGAPSVAQLLEGKIQMGEKLRTATRLSKQVPGVVVVSKNMDFHKRLARSIVNNTSAAVYLAIVNGYVPERVGRTETGISRAKDPGRMKIDEKSDAKAVTLWQQIADFGNLSLLAVRPLTARAGQIRLHLDYEGMPLAIDPLYGNPKPLYLSEFKRKYTRSQSKTERPMVENLTLHAYQFEFASELGGFAPAAAKPEKKFLAAVKMLAKHAGPREGAFINPKHFDQIINCKPLDELEILEYKGRKNGYTSGNN</sequence>
<comment type="similarity">
    <text evidence="1">Belongs to the pseudouridine synthase RluA family.</text>
</comment>
<dbReference type="PANTHER" id="PTHR21600">
    <property type="entry name" value="MITOCHONDRIAL RNA PSEUDOURIDINE SYNTHASE"/>
    <property type="match status" value="1"/>
</dbReference>
<dbReference type="AlphaFoldDB" id="A0A1Q2HSV1"/>
<dbReference type="KEGG" id="pbu:L21SP3_02292"/>
<evidence type="ECO:0000313" key="3">
    <source>
        <dbReference type="EMBL" id="AQQ10460.1"/>
    </source>
</evidence>
<dbReference type="GO" id="GO:0000455">
    <property type="term" value="P:enzyme-directed rRNA pseudouridine synthesis"/>
    <property type="evidence" value="ECO:0007669"/>
    <property type="project" value="TreeGrafter"/>
</dbReference>
<gene>
    <name evidence="3" type="primary">rluC</name>
    <name evidence="3" type="ORF">L21SP3_02292</name>
</gene>
<name>A0A1Q2HSV1_9BACT</name>
<dbReference type="InterPro" id="IPR020103">
    <property type="entry name" value="PsdUridine_synth_cat_dom_sf"/>
</dbReference>
<dbReference type="EMBL" id="CP019633">
    <property type="protein sequence ID" value="AQQ10460.1"/>
    <property type="molecule type" value="Genomic_DNA"/>
</dbReference>
<dbReference type="InterPro" id="IPR050188">
    <property type="entry name" value="RluA_PseudoU_synthase"/>
</dbReference>
<protein>
    <submittedName>
        <fullName evidence="3">Ribosomal large subunit pseudouridine synthase C</fullName>
        <ecNumber evidence="3">5.4.99.24</ecNumber>
    </submittedName>
</protein>
<dbReference type="PANTHER" id="PTHR21600:SF87">
    <property type="entry name" value="RNA PSEUDOURIDYLATE SYNTHASE DOMAIN-CONTAINING PROTEIN 1"/>
    <property type="match status" value="1"/>
</dbReference>
<dbReference type="RefSeq" id="WP_161488199.1">
    <property type="nucleotide sequence ID" value="NZ_CP019633.1"/>
</dbReference>